<feature type="transmembrane region" description="Helical" evidence="7">
    <location>
        <begin position="90"/>
        <end position="109"/>
    </location>
</feature>
<dbReference type="GO" id="GO:0004252">
    <property type="term" value="F:serine-type endopeptidase activity"/>
    <property type="evidence" value="ECO:0007669"/>
    <property type="project" value="InterPro"/>
</dbReference>
<feature type="transmembrane region" description="Helical" evidence="7">
    <location>
        <begin position="252"/>
        <end position="270"/>
    </location>
</feature>
<keyword evidence="4" id="KW-0378">Hydrolase</keyword>
<dbReference type="AlphaFoldDB" id="A0A540W5Q4"/>
<dbReference type="OrthoDB" id="9807874at2"/>
<evidence type="ECO:0000256" key="4">
    <source>
        <dbReference type="ARBA" id="ARBA00022801"/>
    </source>
</evidence>
<feature type="domain" description="Peptidase S54 rhomboid" evidence="8">
    <location>
        <begin position="137"/>
        <end position="268"/>
    </location>
</feature>
<evidence type="ECO:0000313" key="10">
    <source>
        <dbReference type="Proteomes" id="UP000319103"/>
    </source>
</evidence>
<gene>
    <name evidence="9" type="ORF">E6W39_21185</name>
</gene>
<accession>A0A540W5Q4</accession>
<dbReference type="InterPro" id="IPR022764">
    <property type="entry name" value="Peptidase_S54_rhomboid_dom"/>
</dbReference>
<dbReference type="RefSeq" id="WP_141634861.1">
    <property type="nucleotide sequence ID" value="NZ_VIGB01000003.1"/>
</dbReference>
<keyword evidence="6 7" id="KW-0472">Membrane</keyword>
<dbReference type="GO" id="GO:0016020">
    <property type="term" value="C:membrane"/>
    <property type="evidence" value="ECO:0007669"/>
    <property type="project" value="UniProtKB-SubCell"/>
</dbReference>
<dbReference type="PANTHER" id="PTHR43731:SF14">
    <property type="entry name" value="PRESENILIN-ASSOCIATED RHOMBOID-LIKE PROTEIN, MITOCHONDRIAL"/>
    <property type="match status" value="1"/>
</dbReference>
<protein>
    <submittedName>
        <fullName evidence="9">Rhomboid family intramembrane serine protease</fullName>
    </submittedName>
</protein>
<comment type="caution">
    <text evidence="9">The sequence shown here is derived from an EMBL/GenBank/DDBJ whole genome shotgun (WGS) entry which is preliminary data.</text>
</comment>
<feature type="transmembrane region" description="Helical" evidence="7">
    <location>
        <begin position="178"/>
        <end position="197"/>
    </location>
</feature>
<dbReference type="PANTHER" id="PTHR43731">
    <property type="entry name" value="RHOMBOID PROTEASE"/>
    <property type="match status" value="1"/>
</dbReference>
<reference evidence="9 10" key="1">
    <citation type="submission" date="2019-06" db="EMBL/GenBank/DDBJ databases">
        <title>Description of Kitasatospora acidophila sp. nov. isolated from pine grove soil, and reclassification of Streptomyces novaecaesareae to Kitasatospora novaeceasareae comb. nov.</title>
        <authorList>
            <person name="Kim M.J."/>
        </authorList>
    </citation>
    <scope>NUCLEOTIDE SEQUENCE [LARGE SCALE GENOMIC DNA]</scope>
    <source>
        <strain evidence="9 10">MMS16-CNU292</strain>
    </source>
</reference>
<comment type="similarity">
    <text evidence="2">Belongs to the peptidase S54 family.</text>
</comment>
<keyword evidence="5 7" id="KW-1133">Transmembrane helix</keyword>
<proteinExistence type="inferred from homology"/>
<feature type="transmembrane region" description="Helical" evidence="7">
    <location>
        <begin position="277"/>
        <end position="296"/>
    </location>
</feature>
<name>A0A540W5Q4_9ACTN</name>
<dbReference type="Proteomes" id="UP000319103">
    <property type="component" value="Unassembled WGS sequence"/>
</dbReference>
<keyword evidence="9" id="KW-0645">Protease</keyword>
<keyword evidence="10" id="KW-1185">Reference proteome</keyword>
<dbReference type="SUPFAM" id="SSF144091">
    <property type="entry name" value="Rhomboid-like"/>
    <property type="match status" value="1"/>
</dbReference>
<sequence>MTQGDPTGPAAPTGVGGHQLPRCYRHPDQETGVSCSRCGRPICPQCMIDASVGFHCPDCVNGTSSHPQAQHPQRVPTTRFGGKLTGDGRLVTKILIGINLAVFVVAAYLDKSLVNQWDLVSYVAPGGAKYGVAAGPHEWYRLLTATFLHQQPLHVASNMLALWWVGPNLERVLGRLRFLALYLVSGLAGSALVYLVAGGNAASLGASGAIFGLFGATAVLFRAARQPIGPVVALIVFNLVITFSVPGIDWRAHIGGLVAGLITGIGLMHAPRANRNLVQAATVVLMLAAIVAAVLVETARLNG</sequence>
<feature type="transmembrane region" description="Helical" evidence="7">
    <location>
        <begin position="228"/>
        <end position="246"/>
    </location>
</feature>
<dbReference type="InterPro" id="IPR050925">
    <property type="entry name" value="Rhomboid_protease_S54"/>
</dbReference>
<dbReference type="Pfam" id="PF01694">
    <property type="entry name" value="Rhomboid"/>
    <property type="match status" value="1"/>
</dbReference>
<keyword evidence="3 7" id="KW-0812">Transmembrane</keyword>
<dbReference type="EMBL" id="VIGB01000003">
    <property type="protein sequence ID" value="TQF04277.1"/>
    <property type="molecule type" value="Genomic_DNA"/>
</dbReference>
<evidence type="ECO:0000256" key="7">
    <source>
        <dbReference type="SAM" id="Phobius"/>
    </source>
</evidence>
<evidence type="ECO:0000256" key="3">
    <source>
        <dbReference type="ARBA" id="ARBA00022692"/>
    </source>
</evidence>
<dbReference type="GO" id="GO:0006508">
    <property type="term" value="P:proteolysis"/>
    <property type="evidence" value="ECO:0007669"/>
    <property type="project" value="UniProtKB-KW"/>
</dbReference>
<dbReference type="SUPFAM" id="SSF57845">
    <property type="entry name" value="B-box zinc-binding domain"/>
    <property type="match status" value="1"/>
</dbReference>
<feature type="transmembrane region" description="Helical" evidence="7">
    <location>
        <begin position="203"/>
        <end position="221"/>
    </location>
</feature>
<evidence type="ECO:0000313" key="9">
    <source>
        <dbReference type="EMBL" id="TQF04277.1"/>
    </source>
</evidence>
<evidence type="ECO:0000256" key="1">
    <source>
        <dbReference type="ARBA" id="ARBA00004141"/>
    </source>
</evidence>
<evidence type="ECO:0000256" key="2">
    <source>
        <dbReference type="ARBA" id="ARBA00009045"/>
    </source>
</evidence>
<dbReference type="Gene3D" id="1.20.1540.10">
    <property type="entry name" value="Rhomboid-like"/>
    <property type="match status" value="1"/>
</dbReference>
<evidence type="ECO:0000256" key="5">
    <source>
        <dbReference type="ARBA" id="ARBA00022989"/>
    </source>
</evidence>
<comment type="subcellular location">
    <subcellularLocation>
        <location evidence="1">Membrane</location>
        <topology evidence="1">Multi-pass membrane protein</topology>
    </subcellularLocation>
</comment>
<dbReference type="InterPro" id="IPR035952">
    <property type="entry name" value="Rhomboid-like_sf"/>
</dbReference>
<evidence type="ECO:0000259" key="8">
    <source>
        <dbReference type="Pfam" id="PF01694"/>
    </source>
</evidence>
<organism evidence="9 10">
    <name type="scientific">Kitasatospora acidiphila</name>
    <dbReference type="NCBI Taxonomy" id="2567942"/>
    <lineage>
        <taxon>Bacteria</taxon>
        <taxon>Bacillati</taxon>
        <taxon>Actinomycetota</taxon>
        <taxon>Actinomycetes</taxon>
        <taxon>Kitasatosporales</taxon>
        <taxon>Streptomycetaceae</taxon>
        <taxon>Kitasatospora</taxon>
    </lineage>
</organism>
<evidence type="ECO:0000256" key="6">
    <source>
        <dbReference type="ARBA" id="ARBA00023136"/>
    </source>
</evidence>